<sequence>MLRMSAHFNFFQLKSVCSHLFTCVALCASLSMEKPLCAQIIFAQPVAAAEAITVGDVGTSPHKMPGFSISVDEKKLNLLDDYERYIRHQMWEKALSTLKELAETKSTSPLLPTTDGFLVDAEHRIWLAITSLPAEGREAFRLFFDGKANKQFEEISSESGFFDPKVISKAKNIYSQYFLTSVGDDVAELLGNDAFERGEFALAAHYWKSILDHHPDSNLPEIDLNVKLALALIRSHQLELADANIQLIAQQFPDKKIMMGGRSIDPVSYLQSLITEKPVKSRNSVEQPDTSFALLKQSVNLQQTKSKPKWKLSFLDKSVVQAIMNSQSNYYGRRKSYITFVPPMAVDSKRAYFNFYGVCFGVDLQSGKLVWRNSKFQTLGTHFNNYSFHQSTCLQQYHISVSSDYVLATMIPQKEMNHYRARYRLMAYHKETGKELWTSNIGNESFISKPLVDGDHIYIISHTQNNKLLTLNSLSLKTGKKEWSIPLGTVVAGTSSSGMPLMPVPILQKKGDNLLVLTNNGALFEIAIPSKTVNWVFRYPYKASQQNQNYYYAAIKEEIELHTNGQMIRDQGLVYFKEAGANEVFALDLVAKKVIWKRPVKVSAQIVGIDQNNVYLLSKELEAIDRKTHQLNWSVSLPIAAGGLSALIAPKEVLVFTSRGIFEISKTNGDINRIYRGSDLTSLGGAIDFCNDLVICVSNQSVTAYPVASKLSPDNSDTEKSVP</sequence>
<name>A0A517X158_9PLAN</name>
<dbReference type="EMBL" id="CP037422">
    <property type="protein sequence ID" value="QDU11229.1"/>
    <property type="molecule type" value="Genomic_DNA"/>
</dbReference>
<dbReference type="RefSeq" id="WP_145179053.1">
    <property type="nucleotide sequence ID" value="NZ_CP037422.1"/>
</dbReference>
<keyword evidence="3" id="KW-1185">Reference proteome</keyword>
<dbReference type="OrthoDB" id="223176at2"/>
<dbReference type="InterPro" id="IPR002372">
    <property type="entry name" value="PQQ_rpt_dom"/>
</dbReference>
<dbReference type="PANTHER" id="PTHR34512:SF30">
    <property type="entry name" value="OUTER MEMBRANE PROTEIN ASSEMBLY FACTOR BAMB"/>
    <property type="match status" value="1"/>
</dbReference>
<dbReference type="PANTHER" id="PTHR34512">
    <property type="entry name" value="CELL SURFACE PROTEIN"/>
    <property type="match status" value="1"/>
</dbReference>
<reference evidence="2 3" key="1">
    <citation type="submission" date="2019-03" db="EMBL/GenBank/DDBJ databases">
        <title>Deep-cultivation of Planctomycetes and their phenomic and genomic characterization uncovers novel biology.</title>
        <authorList>
            <person name="Wiegand S."/>
            <person name="Jogler M."/>
            <person name="Boedeker C."/>
            <person name="Pinto D."/>
            <person name="Vollmers J."/>
            <person name="Rivas-Marin E."/>
            <person name="Kohn T."/>
            <person name="Peeters S.H."/>
            <person name="Heuer A."/>
            <person name="Rast P."/>
            <person name="Oberbeckmann S."/>
            <person name="Bunk B."/>
            <person name="Jeske O."/>
            <person name="Meyerdierks A."/>
            <person name="Storesund J.E."/>
            <person name="Kallscheuer N."/>
            <person name="Luecker S."/>
            <person name="Lage O.M."/>
            <person name="Pohl T."/>
            <person name="Merkel B.J."/>
            <person name="Hornburger P."/>
            <person name="Mueller R.-W."/>
            <person name="Bruemmer F."/>
            <person name="Labrenz M."/>
            <person name="Spormann A.M."/>
            <person name="Op den Camp H."/>
            <person name="Overmann J."/>
            <person name="Amann R."/>
            <person name="Jetten M.S.M."/>
            <person name="Mascher T."/>
            <person name="Medema M.H."/>
            <person name="Devos D.P."/>
            <person name="Kaster A.-K."/>
            <person name="Ovreas L."/>
            <person name="Rohde M."/>
            <person name="Galperin M.Y."/>
            <person name="Jogler C."/>
        </authorList>
    </citation>
    <scope>NUCLEOTIDE SEQUENCE [LARGE SCALE GENOMIC DNA]</scope>
    <source>
        <strain evidence="2 3">V202</strain>
    </source>
</reference>
<dbReference type="Pfam" id="PF13360">
    <property type="entry name" value="PQQ_2"/>
    <property type="match status" value="1"/>
</dbReference>
<dbReference type="Gene3D" id="2.130.10.10">
    <property type="entry name" value="YVTN repeat-like/Quinoprotein amine dehydrogenase"/>
    <property type="match status" value="1"/>
</dbReference>
<evidence type="ECO:0000313" key="3">
    <source>
        <dbReference type="Proteomes" id="UP000318384"/>
    </source>
</evidence>
<accession>A0A517X158</accession>
<evidence type="ECO:0000313" key="2">
    <source>
        <dbReference type="EMBL" id="QDU11229.1"/>
    </source>
</evidence>
<gene>
    <name evidence="2" type="ORF">V202x_46480</name>
</gene>
<protein>
    <submittedName>
        <fullName evidence="2">Outer membrane biogenesis protein BamB</fullName>
    </submittedName>
</protein>
<feature type="domain" description="Pyrrolo-quinoline quinone repeat" evidence="1">
    <location>
        <begin position="362"/>
        <end position="634"/>
    </location>
</feature>
<dbReference type="AlphaFoldDB" id="A0A517X158"/>
<evidence type="ECO:0000259" key="1">
    <source>
        <dbReference type="Pfam" id="PF13360"/>
    </source>
</evidence>
<organism evidence="2 3">
    <name type="scientific">Gimesia aquarii</name>
    <dbReference type="NCBI Taxonomy" id="2527964"/>
    <lineage>
        <taxon>Bacteria</taxon>
        <taxon>Pseudomonadati</taxon>
        <taxon>Planctomycetota</taxon>
        <taxon>Planctomycetia</taxon>
        <taxon>Planctomycetales</taxon>
        <taxon>Planctomycetaceae</taxon>
        <taxon>Gimesia</taxon>
    </lineage>
</organism>
<dbReference type="SUPFAM" id="SSF50998">
    <property type="entry name" value="Quinoprotein alcohol dehydrogenase-like"/>
    <property type="match status" value="1"/>
</dbReference>
<dbReference type="InterPro" id="IPR011047">
    <property type="entry name" value="Quinoprotein_ADH-like_sf"/>
</dbReference>
<dbReference type="Proteomes" id="UP000318384">
    <property type="component" value="Chromosome"/>
</dbReference>
<dbReference type="InterPro" id="IPR015943">
    <property type="entry name" value="WD40/YVTN_repeat-like_dom_sf"/>
</dbReference>
<proteinExistence type="predicted"/>